<protein>
    <submittedName>
        <fullName evidence="2">Uncharacterized protein</fullName>
    </submittedName>
</protein>
<keyword evidence="3" id="KW-1185">Reference proteome</keyword>
<reference evidence="2 3" key="1">
    <citation type="submission" date="2024-09" db="EMBL/GenBank/DDBJ databases">
        <authorList>
            <person name="Sun Q."/>
            <person name="Mori K."/>
        </authorList>
    </citation>
    <scope>NUCLEOTIDE SEQUENCE [LARGE SCALE GENOMIC DNA]</scope>
    <source>
        <strain evidence="2 3">TBRC 2205</strain>
    </source>
</reference>
<dbReference type="EMBL" id="JBHLUE010000034">
    <property type="protein sequence ID" value="MFC0568399.1"/>
    <property type="molecule type" value="Genomic_DNA"/>
</dbReference>
<organism evidence="2 3">
    <name type="scientific">Plantactinospora siamensis</name>
    <dbReference type="NCBI Taxonomy" id="555372"/>
    <lineage>
        <taxon>Bacteria</taxon>
        <taxon>Bacillati</taxon>
        <taxon>Actinomycetota</taxon>
        <taxon>Actinomycetes</taxon>
        <taxon>Micromonosporales</taxon>
        <taxon>Micromonosporaceae</taxon>
        <taxon>Plantactinospora</taxon>
    </lineage>
</organism>
<evidence type="ECO:0000313" key="2">
    <source>
        <dbReference type="EMBL" id="MFC0568399.1"/>
    </source>
</evidence>
<sequence>MAEEWIAPLITGVVGACTVSTTIWLAHRSLRIQAEQAAEKERRLVYSRFLRATQEMSDCAERLLVQPSDTEGMATFRKARSEAAGILDEIRIVGSDAVQQAAEAHLILMLGGDIGRSTDSLAKSKARLIDQIRQELKWR</sequence>
<gene>
    <name evidence="2" type="ORF">ACFFHU_30215</name>
</gene>
<keyword evidence="1" id="KW-0472">Membrane</keyword>
<accession>A0ABV6P6R1</accession>
<keyword evidence="1" id="KW-1133">Transmembrane helix</keyword>
<keyword evidence="1" id="KW-0812">Transmembrane</keyword>
<name>A0ABV6P6R1_9ACTN</name>
<feature type="transmembrane region" description="Helical" evidence="1">
    <location>
        <begin position="6"/>
        <end position="26"/>
    </location>
</feature>
<dbReference type="Proteomes" id="UP001589894">
    <property type="component" value="Unassembled WGS sequence"/>
</dbReference>
<proteinExistence type="predicted"/>
<evidence type="ECO:0000313" key="3">
    <source>
        <dbReference type="Proteomes" id="UP001589894"/>
    </source>
</evidence>
<dbReference type="RefSeq" id="WP_377343894.1">
    <property type="nucleotide sequence ID" value="NZ_JBHLUE010000034.1"/>
</dbReference>
<evidence type="ECO:0000256" key="1">
    <source>
        <dbReference type="SAM" id="Phobius"/>
    </source>
</evidence>
<comment type="caution">
    <text evidence="2">The sequence shown here is derived from an EMBL/GenBank/DDBJ whole genome shotgun (WGS) entry which is preliminary data.</text>
</comment>